<organism evidence="1 2">
    <name type="scientific">Caldimonas mangrovi</name>
    <dbReference type="NCBI Taxonomy" id="2944811"/>
    <lineage>
        <taxon>Bacteria</taxon>
        <taxon>Pseudomonadati</taxon>
        <taxon>Pseudomonadota</taxon>
        <taxon>Betaproteobacteria</taxon>
        <taxon>Burkholderiales</taxon>
        <taxon>Sphaerotilaceae</taxon>
        <taxon>Caldimonas</taxon>
    </lineage>
</organism>
<keyword evidence="2" id="KW-1185">Reference proteome</keyword>
<reference evidence="1" key="1">
    <citation type="submission" date="2022-05" db="EMBL/GenBank/DDBJ databases">
        <title>Schlegelella sp. nov., isolated from mangrove soil.</title>
        <authorList>
            <person name="Liu Y."/>
            <person name="Ge X."/>
            <person name="Liu W."/>
        </authorList>
    </citation>
    <scope>NUCLEOTIDE SEQUENCE</scope>
    <source>
        <strain evidence="1">S2-27</strain>
    </source>
</reference>
<evidence type="ECO:0000313" key="1">
    <source>
        <dbReference type="EMBL" id="MCM5682997.1"/>
    </source>
</evidence>
<name>A0ABT0YX94_9BURK</name>
<feature type="non-terminal residue" evidence="1">
    <location>
        <position position="50"/>
    </location>
</feature>
<proteinExistence type="predicted"/>
<comment type="caution">
    <text evidence="1">The sequence shown here is derived from an EMBL/GenBank/DDBJ whole genome shotgun (WGS) entry which is preliminary data.</text>
</comment>
<evidence type="ECO:0000313" key="2">
    <source>
        <dbReference type="Proteomes" id="UP001165541"/>
    </source>
</evidence>
<protein>
    <submittedName>
        <fullName evidence="1">IS110 family transposase</fullName>
    </submittedName>
</protein>
<gene>
    <name evidence="1" type="ORF">M8A51_26115</name>
</gene>
<sequence length="50" mass="5861">MEQITRGDRCREATRVGVDLAKQVIQVHAVDRRGRVITSRALRRDQFLPW</sequence>
<dbReference type="EMBL" id="JAMKFE010000038">
    <property type="protein sequence ID" value="MCM5682997.1"/>
    <property type="molecule type" value="Genomic_DNA"/>
</dbReference>
<accession>A0ABT0YX94</accession>
<dbReference type="Proteomes" id="UP001165541">
    <property type="component" value="Unassembled WGS sequence"/>
</dbReference>